<dbReference type="Proteomes" id="UP001060112">
    <property type="component" value="Chromosome"/>
</dbReference>
<evidence type="ECO:0000259" key="3">
    <source>
        <dbReference type="Pfam" id="PF03610"/>
    </source>
</evidence>
<feature type="domain" description="PRD" evidence="2">
    <location>
        <begin position="391"/>
        <end position="475"/>
    </location>
</feature>
<evidence type="ECO:0000256" key="1">
    <source>
        <dbReference type="ARBA" id="ARBA00022679"/>
    </source>
</evidence>
<evidence type="ECO:0000313" key="5">
    <source>
        <dbReference type="Proteomes" id="UP001060112"/>
    </source>
</evidence>
<dbReference type="InterPro" id="IPR004701">
    <property type="entry name" value="PTS_EIIA_man-typ"/>
</dbReference>
<dbReference type="InterPro" id="IPR011608">
    <property type="entry name" value="PRD"/>
</dbReference>
<accession>A0ABY5I5M1</accession>
<keyword evidence="1" id="KW-0808">Transferase</keyword>
<dbReference type="SUPFAM" id="SSF53062">
    <property type="entry name" value="PTS system fructose IIA component-like"/>
    <property type="match status" value="1"/>
</dbReference>
<sequence length="484" mass="55389">MSYKQRIAPDRIKGIEISLSHIFDTVLKKRYMNLPSGFSYTFAKLMYINELYHSSIYKWQQKNHLNIDNVLMRLKENCINESLIVEEMIRLINSNLETDIDDFFKLIMIMNLNHYNTVRKNQKIFGIIVCHGYSAATSIAEAVNSLLESYIFDAVDMPLDITIDEIKEMLVERLNRMHSNADVIVMVDMGSLELLGKSLSTAINCNVGVINNVSTRLALNTGNAILNENNMKTILEKVSADSKAKYTIVKRQKMDAIIFTSESGIQTAQRMRELFENSLSVKQIPVDLVVCDYNQLISNGNSHEVFNNNNVLFITGTANPHVSGQQFVALEDIISGHYIEIIMERLSKYMDVAELDNLISNLRKNFTLLNVVGYLTILNPKVLLDNVSMAIDVLQDYMHRKFDGKTLIGLYIHVCCLIERLVTKTAITDFDGLEDFETNNSKFIQYVHDAFLVISKRYNITIPTSEIAYLHEFIEADERKEKIE</sequence>
<evidence type="ECO:0000313" key="4">
    <source>
        <dbReference type="EMBL" id="UTY40626.1"/>
    </source>
</evidence>
<dbReference type="Pfam" id="PF03610">
    <property type="entry name" value="EIIA-man"/>
    <property type="match status" value="1"/>
</dbReference>
<evidence type="ECO:0000259" key="2">
    <source>
        <dbReference type="Pfam" id="PF00874"/>
    </source>
</evidence>
<dbReference type="InterPro" id="IPR036634">
    <property type="entry name" value="PRD_sf"/>
</dbReference>
<dbReference type="RefSeq" id="WP_290142051.1">
    <property type="nucleotide sequence ID" value="NZ_CP101620.1"/>
</dbReference>
<dbReference type="Pfam" id="PF00874">
    <property type="entry name" value="PRD"/>
    <property type="match status" value="1"/>
</dbReference>
<dbReference type="SUPFAM" id="SSF63520">
    <property type="entry name" value="PTS-regulatory domain, PRD"/>
    <property type="match status" value="1"/>
</dbReference>
<dbReference type="Gene3D" id="1.10.1790.10">
    <property type="entry name" value="PRD domain"/>
    <property type="match status" value="1"/>
</dbReference>
<organism evidence="4 5">
    <name type="scientific">Allocoprobacillus halotolerans</name>
    <dbReference type="NCBI Taxonomy" id="2944914"/>
    <lineage>
        <taxon>Bacteria</taxon>
        <taxon>Bacillati</taxon>
        <taxon>Bacillota</taxon>
        <taxon>Erysipelotrichia</taxon>
        <taxon>Erysipelotrichales</taxon>
        <taxon>Erysipelotrichaceae</taxon>
        <taxon>Allocoprobacillus</taxon>
    </lineage>
</organism>
<dbReference type="InterPro" id="IPR036662">
    <property type="entry name" value="PTS_EIIA_man-typ_sf"/>
</dbReference>
<keyword evidence="5" id="KW-1185">Reference proteome</keyword>
<dbReference type="EMBL" id="CP101620">
    <property type="protein sequence ID" value="UTY40626.1"/>
    <property type="molecule type" value="Genomic_DNA"/>
</dbReference>
<feature type="domain" description="PTS EIIA type-4" evidence="3">
    <location>
        <begin position="127"/>
        <end position="201"/>
    </location>
</feature>
<protein>
    <submittedName>
        <fullName evidence="4">PRD domain-containing protein</fullName>
    </submittedName>
</protein>
<gene>
    <name evidence="4" type="ORF">NMU03_07610</name>
</gene>
<reference evidence="4" key="1">
    <citation type="submission" date="2022-07" db="EMBL/GenBank/DDBJ databases">
        <title>Faecal culturing of patients with breast cancer.</title>
        <authorList>
            <person name="Teng N.M.Y."/>
            <person name="Kiu R."/>
            <person name="Evans R."/>
            <person name="Baker D.J."/>
            <person name="Zenner C."/>
            <person name="Robinson S.D."/>
            <person name="Hall L.J."/>
        </authorList>
    </citation>
    <scope>NUCLEOTIDE SEQUENCE</scope>
    <source>
        <strain evidence="4">LH1062</strain>
    </source>
</reference>
<dbReference type="Gene3D" id="3.40.50.510">
    <property type="entry name" value="Phosphotransferase system, mannose-type IIA component"/>
    <property type="match status" value="1"/>
</dbReference>
<proteinExistence type="predicted"/>
<name>A0ABY5I5M1_9FIRM</name>